<evidence type="ECO:0000256" key="1">
    <source>
        <dbReference type="SAM" id="Coils"/>
    </source>
</evidence>
<dbReference type="Proteomes" id="UP000194350">
    <property type="component" value="Unassembled WGS sequence"/>
</dbReference>
<dbReference type="RefSeq" id="WP_086108209.1">
    <property type="nucleotide sequence ID" value="NZ_CAWNGD010000073.1"/>
</dbReference>
<evidence type="ECO:0000313" key="3">
    <source>
        <dbReference type="Proteomes" id="UP000194350"/>
    </source>
</evidence>
<evidence type="ECO:0000313" key="2">
    <source>
        <dbReference type="EMBL" id="OTA17568.1"/>
    </source>
</evidence>
<gene>
    <name evidence="2" type="ORF">Xvie_00956</name>
</gene>
<proteinExistence type="predicted"/>
<sequence length="205" mass="23758">MSKYQTELPIVKFDENGFAHSDGWVQVYCASEYTREYLGTRIERTMAGFSLSAGAYTDAPTLPESRHYAVCRTHDGTEWEHVPDHRGQMAYHTQSRQRMEITAIGKLPPELTQSPPQTSFDFWNGKKWITDTTAQRQHEIQQAEIQCQSLSREAEQQITLLERKNRLGILTETEVTLLREWEIYSVKLADIDCYASNIDWPEQPK</sequence>
<dbReference type="PANTHER" id="PTHR34413">
    <property type="entry name" value="PROPHAGE TAIL FIBER ASSEMBLY PROTEIN HOMOLOG TFAE-RELATED-RELATED"/>
    <property type="match status" value="1"/>
</dbReference>
<comment type="caution">
    <text evidence="2">The sequence shown here is derived from an EMBL/GenBank/DDBJ whole genome shotgun (WGS) entry which is preliminary data.</text>
</comment>
<dbReference type="STRING" id="351656.Xvie_00956"/>
<dbReference type="Pfam" id="PF02413">
    <property type="entry name" value="Caudo_TAP"/>
    <property type="match status" value="1"/>
</dbReference>
<dbReference type="EMBL" id="MUBJ01000003">
    <property type="protein sequence ID" value="OTA17568.1"/>
    <property type="molecule type" value="Genomic_DNA"/>
</dbReference>
<dbReference type="PANTHER" id="PTHR34413:SF2">
    <property type="entry name" value="PROPHAGE TAIL FIBER ASSEMBLY PROTEIN HOMOLOG TFAE-RELATED"/>
    <property type="match status" value="1"/>
</dbReference>
<protein>
    <submittedName>
        <fullName evidence="2">Tail fiber protein of a prophage</fullName>
    </submittedName>
</protein>
<name>A0A1Y2SHU2_9GAMM</name>
<accession>A0A1Y2SHU2</accession>
<feature type="coiled-coil region" evidence="1">
    <location>
        <begin position="133"/>
        <end position="160"/>
    </location>
</feature>
<keyword evidence="3" id="KW-1185">Reference proteome</keyword>
<dbReference type="InterPro" id="IPR003458">
    <property type="entry name" value="Phage_T4_Gp38_tail_assem"/>
</dbReference>
<dbReference type="InterPro" id="IPR051220">
    <property type="entry name" value="TFA_Chaperone"/>
</dbReference>
<dbReference type="AlphaFoldDB" id="A0A1Y2SHU2"/>
<organism evidence="2 3">
    <name type="scientific">Xenorhabdus vietnamensis</name>
    <dbReference type="NCBI Taxonomy" id="351656"/>
    <lineage>
        <taxon>Bacteria</taxon>
        <taxon>Pseudomonadati</taxon>
        <taxon>Pseudomonadota</taxon>
        <taxon>Gammaproteobacteria</taxon>
        <taxon>Enterobacterales</taxon>
        <taxon>Morganellaceae</taxon>
        <taxon>Xenorhabdus</taxon>
    </lineage>
</organism>
<reference evidence="2 3" key="1">
    <citation type="submission" date="2016-10" db="EMBL/GenBank/DDBJ databases">
        <title>Systematic genetic and metabolomic analysis of Xenorhabdus and Photorhabdus spp., highlights the requirements for a dual symbiotic and pathogenic life style.</title>
        <authorList>
            <person name="Tobias N.J."/>
            <person name="Wolff H."/>
            <person name="Djahanschiri B."/>
            <person name="Pidot S.J."/>
            <person name="Stinear T.P."/>
            <person name="Ebersberger I."/>
            <person name="Bode H.B."/>
        </authorList>
    </citation>
    <scope>NUCLEOTIDE SEQUENCE [LARGE SCALE GENOMIC DNA]</scope>
    <source>
        <strain evidence="2 3">DSM 22392</strain>
    </source>
</reference>
<dbReference type="OrthoDB" id="8596093at2"/>
<keyword evidence="1" id="KW-0175">Coiled coil</keyword>